<dbReference type="InParanoid" id="A0A1V9XFC9"/>
<gene>
    <name evidence="3" type="ORF">BIW11_10511</name>
</gene>
<feature type="transmembrane region" description="Helical" evidence="2">
    <location>
        <begin position="39"/>
        <end position="60"/>
    </location>
</feature>
<name>A0A1V9XFC9_9ACAR</name>
<comment type="caution">
    <text evidence="3">The sequence shown here is derived from an EMBL/GenBank/DDBJ whole genome shotgun (WGS) entry which is preliminary data.</text>
</comment>
<feature type="region of interest" description="Disordered" evidence="1">
    <location>
        <begin position="1"/>
        <end position="24"/>
    </location>
</feature>
<evidence type="ECO:0000256" key="2">
    <source>
        <dbReference type="SAM" id="Phobius"/>
    </source>
</evidence>
<sequence length="322" mass="35728">MQNDGKADGANDTPSNPNRSSLTDGDGSLFTKLKGLHQVWRIVLLVAVLTLCGVVVYFTLPMSVYKISDHSDVRPTTDRNSRTYTWQPIAVEATYPNDLCIHQHYAPTGSLRLIESDLTKVLAVLPKKKAYEVHYKISATVALTTESAPQRSSSGFIALVLDQIPNRTAIIYLLCNCNCGRQQIRMLHGVWGDPEELAANIADQIASSQVVNFFVCSQPITELGISVDFDLSAKTLQIENCQPEAPACTLTYYNWVEPSSGINLTSARSFLLTRGLWQKSKNVRQSLPWNLTVSLLPWCEVHDLKARTKQTKQTTISDTSEP</sequence>
<keyword evidence="2" id="KW-0812">Transmembrane</keyword>
<proteinExistence type="predicted"/>
<reference evidence="3 4" key="1">
    <citation type="journal article" date="2017" name="Gigascience">
        <title>Draft genome of the honey bee ectoparasitic mite, Tropilaelaps mercedesae, is shaped by the parasitic life history.</title>
        <authorList>
            <person name="Dong X."/>
            <person name="Armstrong S.D."/>
            <person name="Xia D."/>
            <person name="Makepeace B.L."/>
            <person name="Darby A.C."/>
            <person name="Kadowaki T."/>
        </authorList>
    </citation>
    <scope>NUCLEOTIDE SEQUENCE [LARGE SCALE GENOMIC DNA]</scope>
    <source>
        <strain evidence="3">Wuxi-XJTLU</strain>
    </source>
</reference>
<organism evidence="3 4">
    <name type="scientific">Tropilaelaps mercedesae</name>
    <dbReference type="NCBI Taxonomy" id="418985"/>
    <lineage>
        <taxon>Eukaryota</taxon>
        <taxon>Metazoa</taxon>
        <taxon>Ecdysozoa</taxon>
        <taxon>Arthropoda</taxon>
        <taxon>Chelicerata</taxon>
        <taxon>Arachnida</taxon>
        <taxon>Acari</taxon>
        <taxon>Parasitiformes</taxon>
        <taxon>Mesostigmata</taxon>
        <taxon>Gamasina</taxon>
        <taxon>Dermanyssoidea</taxon>
        <taxon>Laelapidae</taxon>
        <taxon>Tropilaelaps</taxon>
    </lineage>
</organism>
<evidence type="ECO:0000313" key="4">
    <source>
        <dbReference type="Proteomes" id="UP000192247"/>
    </source>
</evidence>
<evidence type="ECO:0000256" key="1">
    <source>
        <dbReference type="SAM" id="MobiDB-lite"/>
    </source>
</evidence>
<keyword evidence="2" id="KW-1133">Transmembrane helix</keyword>
<dbReference type="AlphaFoldDB" id="A0A1V9XFC9"/>
<dbReference type="Proteomes" id="UP000192247">
    <property type="component" value="Unassembled WGS sequence"/>
</dbReference>
<dbReference type="EMBL" id="MNPL01012234">
    <property type="protein sequence ID" value="OQR72244.1"/>
    <property type="molecule type" value="Genomic_DNA"/>
</dbReference>
<keyword evidence="2" id="KW-0472">Membrane</keyword>
<evidence type="ECO:0000313" key="3">
    <source>
        <dbReference type="EMBL" id="OQR72244.1"/>
    </source>
</evidence>
<accession>A0A1V9XFC9</accession>
<keyword evidence="4" id="KW-1185">Reference proteome</keyword>
<protein>
    <submittedName>
        <fullName evidence="3">Uncharacterized protein</fullName>
    </submittedName>
</protein>
<feature type="compositionally biased region" description="Polar residues" evidence="1">
    <location>
        <begin position="12"/>
        <end position="23"/>
    </location>
</feature>